<dbReference type="eggNOG" id="KOG0198">
    <property type="taxonomic scope" value="Eukaryota"/>
</dbReference>
<dbReference type="PROSITE" id="PS00108">
    <property type="entry name" value="PROTEIN_KINASE_ST"/>
    <property type="match status" value="1"/>
</dbReference>
<dbReference type="InParanoid" id="F0YJN7"/>
<dbReference type="InterPro" id="IPR000719">
    <property type="entry name" value="Prot_kinase_dom"/>
</dbReference>
<sequence length="354" mass="38632">MGEVIGRGSSAVVHQAWQRKTGAFVAIKKFGRDSLEGTDLKAVHTEIELLSKLDHPNIVKYLCSIDGNDGHLHVVLEYMENGSLALRRRPSASVRDRFGDFSEPVCGSYVKQVLFGLAYLHAQGVLHRDIKGANILTTKTGVAKVADFGVAARFDGEAVVGSPYWMAPEIIEMSAPPSAACDIWSLGHAPVCTILELTTGRPPHFELAPMAALFRIVQDEGPRLPAGASEALRDFLLQCFNREAVLRAGAKSLLCHAWLQRAPERTLRVLSASAAQGVWSITRHPITMRRGTTALQVLMMSMQVRIVQEEPLFVCGAHHSSAAALSCHLPSESQERTAAHTASRLMRIRTQTPC</sequence>
<gene>
    <name evidence="12" type="ORF">AURANDRAFT_32157</name>
</gene>
<evidence type="ECO:0000256" key="1">
    <source>
        <dbReference type="ARBA" id="ARBA00012513"/>
    </source>
</evidence>
<evidence type="ECO:0000313" key="12">
    <source>
        <dbReference type="EMBL" id="EGB04686.1"/>
    </source>
</evidence>
<dbReference type="PANTHER" id="PTHR24361">
    <property type="entry name" value="MITOGEN-ACTIVATED KINASE KINASE KINASE"/>
    <property type="match status" value="1"/>
</dbReference>
<dbReference type="EMBL" id="GL833148">
    <property type="protein sequence ID" value="EGB04686.1"/>
    <property type="molecule type" value="Genomic_DNA"/>
</dbReference>
<evidence type="ECO:0000256" key="6">
    <source>
        <dbReference type="ARBA" id="ARBA00022840"/>
    </source>
</evidence>
<dbReference type="AlphaFoldDB" id="F0YJN7"/>
<keyword evidence="4 9" id="KW-0547">Nucleotide-binding</keyword>
<dbReference type="GO" id="GO:0005737">
    <property type="term" value="C:cytoplasm"/>
    <property type="evidence" value="ECO:0007669"/>
    <property type="project" value="TreeGrafter"/>
</dbReference>
<feature type="domain" description="Protein kinase" evidence="11">
    <location>
        <begin position="1"/>
        <end position="259"/>
    </location>
</feature>
<evidence type="ECO:0000256" key="3">
    <source>
        <dbReference type="ARBA" id="ARBA00022679"/>
    </source>
</evidence>
<evidence type="ECO:0000256" key="7">
    <source>
        <dbReference type="ARBA" id="ARBA00047899"/>
    </source>
</evidence>
<dbReference type="GO" id="GO:0005524">
    <property type="term" value="F:ATP binding"/>
    <property type="evidence" value="ECO:0007669"/>
    <property type="project" value="UniProtKB-UniRule"/>
</dbReference>
<evidence type="ECO:0000256" key="4">
    <source>
        <dbReference type="ARBA" id="ARBA00022741"/>
    </source>
</evidence>
<dbReference type="InterPro" id="IPR053235">
    <property type="entry name" value="Ser_Thr_kinase"/>
</dbReference>
<dbReference type="Pfam" id="PF00069">
    <property type="entry name" value="Pkinase"/>
    <property type="match status" value="1"/>
</dbReference>
<dbReference type="Proteomes" id="UP000002729">
    <property type="component" value="Unassembled WGS sequence"/>
</dbReference>
<evidence type="ECO:0000313" key="13">
    <source>
        <dbReference type="Proteomes" id="UP000002729"/>
    </source>
</evidence>
<protein>
    <recommendedName>
        <fullName evidence="1">non-specific serine/threonine protein kinase</fullName>
        <ecNumber evidence="1">2.7.11.1</ecNumber>
    </recommendedName>
</protein>
<dbReference type="InterPro" id="IPR011009">
    <property type="entry name" value="Kinase-like_dom_sf"/>
</dbReference>
<dbReference type="PANTHER" id="PTHR24361:SF433">
    <property type="entry name" value="PROTEIN KINASE DOMAIN-CONTAINING PROTEIN"/>
    <property type="match status" value="1"/>
</dbReference>
<evidence type="ECO:0000256" key="5">
    <source>
        <dbReference type="ARBA" id="ARBA00022777"/>
    </source>
</evidence>
<evidence type="ECO:0000259" key="11">
    <source>
        <dbReference type="PROSITE" id="PS50011"/>
    </source>
</evidence>
<dbReference type="SUPFAM" id="SSF56112">
    <property type="entry name" value="Protein kinase-like (PK-like)"/>
    <property type="match status" value="1"/>
</dbReference>
<keyword evidence="6 9" id="KW-0067">ATP-binding</keyword>
<keyword evidence="2 10" id="KW-0723">Serine/threonine-protein kinase</keyword>
<dbReference type="GeneID" id="20221098"/>
<dbReference type="GO" id="GO:0004674">
    <property type="term" value="F:protein serine/threonine kinase activity"/>
    <property type="evidence" value="ECO:0007669"/>
    <property type="project" value="UniProtKB-KW"/>
</dbReference>
<dbReference type="Gene3D" id="1.10.510.10">
    <property type="entry name" value="Transferase(Phosphotransferase) domain 1"/>
    <property type="match status" value="1"/>
</dbReference>
<evidence type="ECO:0000256" key="9">
    <source>
        <dbReference type="PROSITE-ProRule" id="PRU10141"/>
    </source>
</evidence>
<reference evidence="12 13" key="1">
    <citation type="journal article" date="2011" name="Proc. Natl. Acad. Sci. U.S.A.">
        <title>Niche of harmful alga Aureococcus anophagefferens revealed through ecogenomics.</title>
        <authorList>
            <person name="Gobler C.J."/>
            <person name="Berry D.L."/>
            <person name="Dyhrman S.T."/>
            <person name="Wilhelm S.W."/>
            <person name="Salamov A."/>
            <person name="Lobanov A.V."/>
            <person name="Zhang Y."/>
            <person name="Collier J.L."/>
            <person name="Wurch L.L."/>
            <person name="Kustka A.B."/>
            <person name="Dill B.D."/>
            <person name="Shah M."/>
            <person name="VerBerkmoes N.C."/>
            <person name="Kuo A."/>
            <person name="Terry A."/>
            <person name="Pangilinan J."/>
            <person name="Lindquist E.A."/>
            <person name="Lucas S."/>
            <person name="Paulsen I.T."/>
            <person name="Hattenrath-Lehmann T.K."/>
            <person name="Talmage S.C."/>
            <person name="Walker E.A."/>
            <person name="Koch F."/>
            <person name="Burson A.M."/>
            <person name="Marcoval M.A."/>
            <person name="Tang Y.Z."/>
            <person name="Lecleir G.R."/>
            <person name="Coyne K.J."/>
            <person name="Berg G.M."/>
            <person name="Bertrand E.M."/>
            <person name="Saito M.A."/>
            <person name="Gladyshev V.N."/>
            <person name="Grigoriev I.V."/>
        </authorList>
    </citation>
    <scope>NUCLEOTIDE SEQUENCE [LARGE SCALE GENOMIC DNA]</scope>
    <source>
        <strain evidence="13">CCMP 1984</strain>
    </source>
</reference>
<dbReference type="InterPro" id="IPR008271">
    <property type="entry name" value="Ser/Thr_kinase_AS"/>
</dbReference>
<dbReference type="RefSeq" id="XP_009040600.1">
    <property type="nucleotide sequence ID" value="XM_009042352.1"/>
</dbReference>
<dbReference type="EC" id="2.7.11.1" evidence="1"/>
<comment type="similarity">
    <text evidence="10">Belongs to the protein kinase superfamily.</text>
</comment>
<keyword evidence="3" id="KW-0808">Transferase</keyword>
<evidence type="ECO:0000256" key="8">
    <source>
        <dbReference type="ARBA" id="ARBA00048679"/>
    </source>
</evidence>
<comment type="catalytic activity">
    <reaction evidence="7">
        <text>L-threonyl-[protein] + ATP = O-phospho-L-threonyl-[protein] + ADP + H(+)</text>
        <dbReference type="Rhea" id="RHEA:46608"/>
        <dbReference type="Rhea" id="RHEA-COMP:11060"/>
        <dbReference type="Rhea" id="RHEA-COMP:11605"/>
        <dbReference type="ChEBI" id="CHEBI:15378"/>
        <dbReference type="ChEBI" id="CHEBI:30013"/>
        <dbReference type="ChEBI" id="CHEBI:30616"/>
        <dbReference type="ChEBI" id="CHEBI:61977"/>
        <dbReference type="ChEBI" id="CHEBI:456216"/>
        <dbReference type="EC" id="2.7.11.1"/>
    </reaction>
</comment>
<keyword evidence="13" id="KW-1185">Reference proteome</keyword>
<comment type="catalytic activity">
    <reaction evidence="8">
        <text>L-seryl-[protein] + ATP = O-phospho-L-seryl-[protein] + ADP + H(+)</text>
        <dbReference type="Rhea" id="RHEA:17989"/>
        <dbReference type="Rhea" id="RHEA-COMP:9863"/>
        <dbReference type="Rhea" id="RHEA-COMP:11604"/>
        <dbReference type="ChEBI" id="CHEBI:15378"/>
        <dbReference type="ChEBI" id="CHEBI:29999"/>
        <dbReference type="ChEBI" id="CHEBI:30616"/>
        <dbReference type="ChEBI" id="CHEBI:83421"/>
        <dbReference type="ChEBI" id="CHEBI:456216"/>
        <dbReference type="EC" id="2.7.11.1"/>
    </reaction>
</comment>
<dbReference type="KEGG" id="aaf:AURANDRAFT_32157"/>
<dbReference type="OMA" id="CEAPELW"/>
<evidence type="ECO:0000256" key="10">
    <source>
        <dbReference type="RuleBase" id="RU000304"/>
    </source>
</evidence>
<keyword evidence="5" id="KW-0418">Kinase</keyword>
<proteinExistence type="inferred from homology"/>
<dbReference type="OrthoDB" id="8693905at2759"/>
<organism evidence="13">
    <name type="scientific">Aureococcus anophagefferens</name>
    <name type="common">Harmful bloom alga</name>
    <dbReference type="NCBI Taxonomy" id="44056"/>
    <lineage>
        <taxon>Eukaryota</taxon>
        <taxon>Sar</taxon>
        <taxon>Stramenopiles</taxon>
        <taxon>Ochrophyta</taxon>
        <taxon>Pelagophyceae</taxon>
        <taxon>Pelagomonadales</taxon>
        <taxon>Pelagomonadaceae</taxon>
        <taxon>Aureococcus</taxon>
    </lineage>
</organism>
<dbReference type="PROSITE" id="PS50011">
    <property type="entry name" value="PROTEIN_KINASE_DOM"/>
    <property type="match status" value="1"/>
</dbReference>
<dbReference type="SMART" id="SM00220">
    <property type="entry name" value="S_TKc"/>
    <property type="match status" value="1"/>
</dbReference>
<dbReference type="InterPro" id="IPR017441">
    <property type="entry name" value="Protein_kinase_ATP_BS"/>
</dbReference>
<dbReference type="PROSITE" id="PS00107">
    <property type="entry name" value="PROTEIN_KINASE_ATP"/>
    <property type="match status" value="1"/>
</dbReference>
<evidence type="ECO:0000256" key="2">
    <source>
        <dbReference type="ARBA" id="ARBA00022527"/>
    </source>
</evidence>
<name>F0YJN7_AURAN</name>
<feature type="binding site" evidence="9">
    <location>
        <position position="29"/>
    </location>
    <ligand>
        <name>ATP</name>
        <dbReference type="ChEBI" id="CHEBI:30616"/>
    </ligand>
</feature>
<accession>F0YJN7</accession>